<evidence type="ECO:0000313" key="3">
    <source>
        <dbReference type="Proteomes" id="UP000279594"/>
    </source>
</evidence>
<organism evidence="2 3">
    <name type="scientific">Janthinobacterium agaricidamnosum</name>
    <dbReference type="NCBI Taxonomy" id="55508"/>
    <lineage>
        <taxon>Bacteria</taxon>
        <taxon>Pseudomonadati</taxon>
        <taxon>Pseudomonadota</taxon>
        <taxon>Betaproteobacteria</taxon>
        <taxon>Burkholderiales</taxon>
        <taxon>Oxalobacteraceae</taxon>
        <taxon>Janthinobacterium</taxon>
    </lineage>
</organism>
<accession>A0A3G2EIR8</accession>
<dbReference type="InterPro" id="IPR041633">
    <property type="entry name" value="Polbeta"/>
</dbReference>
<evidence type="ECO:0000313" key="2">
    <source>
        <dbReference type="EMBL" id="AYM78925.1"/>
    </source>
</evidence>
<dbReference type="InterPro" id="IPR036390">
    <property type="entry name" value="WH_DNA-bd_sf"/>
</dbReference>
<name>A0A3G2EIR8_9BURK</name>
<dbReference type="SUPFAM" id="SSF46785">
    <property type="entry name" value="Winged helix' DNA-binding domain"/>
    <property type="match status" value="1"/>
</dbReference>
<dbReference type="Gene3D" id="1.10.10.10">
    <property type="entry name" value="Winged helix-like DNA-binding domain superfamily/Winged helix DNA-binding domain"/>
    <property type="match status" value="1"/>
</dbReference>
<dbReference type="GO" id="GO:0006355">
    <property type="term" value="P:regulation of DNA-templated transcription"/>
    <property type="evidence" value="ECO:0007669"/>
    <property type="project" value="UniProtKB-ARBA"/>
</dbReference>
<dbReference type="InterPro" id="IPR036388">
    <property type="entry name" value="WH-like_DNA-bd_sf"/>
</dbReference>
<reference evidence="2 3" key="1">
    <citation type="submission" date="2018-10" db="EMBL/GenBank/DDBJ databases">
        <title>Effects of UV and annual dynamics of microbial communities in freshwater RAS systems.</title>
        <authorList>
            <person name="Bekkelund A.K."/>
            <person name="Hansen B.R."/>
            <person name="Stokken H."/>
            <person name="Eriksen B.F."/>
            <person name="Kashulin N.A."/>
        </authorList>
    </citation>
    <scope>NUCLEOTIDE SEQUENCE [LARGE SCALE GENOMIC DNA]</scope>
    <source>
        <strain evidence="2 3">BHSEK</strain>
    </source>
</reference>
<dbReference type="InterPro" id="IPR043519">
    <property type="entry name" value="NT_sf"/>
</dbReference>
<protein>
    <submittedName>
        <fullName evidence="2">Transcriptional regulator</fullName>
    </submittedName>
</protein>
<feature type="domain" description="Polymerase beta nucleotidyltransferase" evidence="1">
    <location>
        <begin position="103"/>
        <end position="134"/>
    </location>
</feature>
<dbReference type="InterPro" id="IPR011991">
    <property type="entry name" value="ArsR-like_HTH"/>
</dbReference>
<keyword evidence="3" id="KW-1185">Reference proteome</keyword>
<gene>
    <name evidence="2" type="ORF">D9M09_26450</name>
</gene>
<dbReference type="CDD" id="cd00090">
    <property type="entry name" value="HTH_ARSR"/>
    <property type="match status" value="1"/>
</dbReference>
<dbReference type="Proteomes" id="UP000279594">
    <property type="component" value="Chromosome"/>
</dbReference>
<dbReference type="CDD" id="cd05403">
    <property type="entry name" value="NT_KNTase_like"/>
    <property type="match status" value="1"/>
</dbReference>
<proteinExistence type="predicted"/>
<dbReference type="Pfam" id="PF18765">
    <property type="entry name" value="Polbeta"/>
    <property type="match status" value="1"/>
</dbReference>
<evidence type="ECO:0000259" key="1">
    <source>
        <dbReference type="Pfam" id="PF18765"/>
    </source>
</evidence>
<dbReference type="SUPFAM" id="SSF81301">
    <property type="entry name" value="Nucleotidyltransferase"/>
    <property type="match status" value="1"/>
</dbReference>
<dbReference type="EMBL" id="CP033019">
    <property type="protein sequence ID" value="AYM78925.1"/>
    <property type="molecule type" value="Genomic_DNA"/>
</dbReference>
<sequence length="210" mass="23028">MGIYADTLFSKAQQRVLALLFGQAQRSFYANEIIAFAAIGSGAVQRELAKLVKSALVTVKKVGNQKHYQANHDAPIFDELRSIVLKTFGVADVLRVALQPYWQEIDLAFVYGSMAKGTEQAHSDIDLMVIGSMASNAQLLAALQPAQQQLGRSINPTLYTREEWRQRIDDGKSFAVRILEQPKIFVKGANDDLTELTGAGEPGAHRPAQG</sequence>
<dbReference type="AlphaFoldDB" id="A0A3G2EIR8"/>
<dbReference type="Gene3D" id="3.30.460.10">
    <property type="entry name" value="Beta Polymerase, domain 2"/>
    <property type="match status" value="1"/>
</dbReference>